<dbReference type="InterPro" id="IPR012977">
    <property type="entry name" value="SDA1_N"/>
</dbReference>
<reference evidence="11" key="2">
    <citation type="submission" date="2024-02" db="EMBL/GenBank/DDBJ databases">
        <title>Comparative genomics of Cryptococcus and Kwoniella reveals pathogenesis evolution and contrasting modes of karyotype evolution via chromosome fusion or intercentromeric recombination.</title>
        <authorList>
            <person name="Coelho M.A."/>
            <person name="David-Palma M."/>
            <person name="Shea T."/>
            <person name="Bowers K."/>
            <person name="McGinley-Smith S."/>
            <person name="Mohammad A.W."/>
            <person name="Gnirke A."/>
            <person name="Yurkov A.M."/>
            <person name="Nowrousian M."/>
            <person name="Sun S."/>
            <person name="Cuomo C.A."/>
            <person name="Heitman J."/>
        </authorList>
    </citation>
    <scope>NUCLEOTIDE SEQUENCE</scope>
    <source>
        <strain evidence="11">CBS 10737</strain>
    </source>
</reference>
<dbReference type="KEGG" id="kpin:30173156"/>
<feature type="domain" description="SDA1 C-terminal" evidence="10">
    <location>
        <begin position="770"/>
        <end position="816"/>
    </location>
</feature>
<dbReference type="GO" id="GO:0042273">
    <property type="term" value="P:ribosomal large subunit biogenesis"/>
    <property type="evidence" value="ECO:0007669"/>
    <property type="project" value="UniProtKB-UniRule"/>
</dbReference>
<feature type="region of interest" description="Disordered" evidence="7">
    <location>
        <begin position="544"/>
        <end position="652"/>
    </location>
</feature>
<dbReference type="GO" id="GO:0015031">
    <property type="term" value="P:protein transport"/>
    <property type="evidence" value="ECO:0007669"/>
    <property type="project" value="UniProtKB-KW"/>
</dbReference>
<dbReference type="InterPro" id="IPR048292">
    <property type="entry name" value="SDA1_C"/>
</dbReference>
<evidence type="ECO:0000256" key="3">
    <source>
        <dbReference type="ARBA" id="ARBA00022517"/>
    </source>
</evidence>
<proteinExistence type="inferred from homology"/>
<keyword evidence="2 6" id="KW-0813">Transport</keyword>
<dbReference type="Proteomes" id="UP000094020">
    <property type="component" value="Chromosome 8"/>
</dbReference>
<dbReference type="Pfam" id="PF08158">
    <property type="entry name" value="SDA1_HEAT"/>
    <property type="match status" value="1"/>
</dbReference>
<dbReference type="AlphaFoldDB" id="A0AAJ8LB20"/>
<dbReference type="InterPro" id="IPR027312">
    <property type="entry name" value="Sda1"/>
</dbReference>
<feature type="compositionally biased region" description="Acidic residues" evidence="7">
    <location>
        <begin position="548"/>
        <end position="561"/>
    </location>
</feature>
<dbReference type="GeneID" id="30173156"/>
<gene>
    <name evidence="11" type="ORF">I206_105964</name>
</gene>
<name>A0AAJ8LB20_9TREE</name>
<evidence type="ECO:0000259" key="9">
    <source>
        <dbReference type="Pfam" id="PF08158"/>
    </source>
</evidence>
<keyword evidence="5 6" id="KW-0539">Nucleus</keyword>
<protein>
    <recommendedName>
        <fullName evidence="6">Protein SDA1</fullName>
    </recommendedName>
</protein>
<evidence type="ECO:0000256" key="7">
    <source>
        <dbReference type="SAM" id="MobiDB-lite"/>
    </source>
</evidence>
<keyword evidence="3 6" id="KW-0690">Ribosome biogenesis</keyword>
<feature type="region of interest" description="Disordered" evidence="7">
    <location>
        <begin position="747"/>
        <end position="785"/>
    </location>
</feature>
<dbReference type="GO" id="GO:0005730">
    <property type="term" value="C:nucleolus"/>
    <property type="evidence" value="ECO:0007669"/>
    <property type="project" value="UniProtKB-SubCell"/>
</dbReference>
<feature type="compositionally biased region" description="Acidic residues" evidence="7">
    <location>
        <begin position="568"/>
        <end position="599"/>
    </location>
</feature>
<feature type="compositionally biased region" description="Basic and acidic residues" evidence="7">
    <location>
        <begin position="747"/>
        <end position="758"/>
    </location>
</feature>
<feature type="domain" description="SDA1 middle" evidence="8">
    <location>
        <begin position="581"/>
        <end position="750"/>
    </location>
</feature>
<evidence type="ECO:0000259" key="10">
    <source>
        <dbReference type="Pfam" id="PF21638"/>
    </source>
</evidence>
<evidence type="ECO:0000256" key="6">
    <source>
        <dbReference type="RuleBase" id="RU365057"/>
    </source>
</evidence>
<dbReference type="RefSeq" id="XP_070059319.1">
    <property type="nucleotide sequence ID" value="XM_070203218.1"/>
</dbReference>
<feature type="compositionally biased region" description="Acidic residues" evidence="7">
    <location>
        <begin position="625"/>
        <end position="644"/>
    </location>
</feature>
<feature type="compositionally biased region" description="Basic residues" evidence="7">
    <location>
        <begin position="611"/>
        <end position="621"/>
    </location>
</feature>
<evidence type="ECO:0000256" key="4">
    <source>
        <dbReference type="ARBA" id="ARBA00022927"/>
    </source>
</evidence>
<comment type="similarity">
    <text evidence="1 6">Belongs to the SDA1 family.</text>
</comment>
<evidence type="ECO:0000256" key="2">
    <source>
        <dbReference type="ARBA" id="ARBA00022448"/>
    </source>
</evidence>
<dbReference type="PANTHER" id="PTHR12730">
    <property type="entry name" value="HSDA/SDA1-RELATED"/>
    <property type="match status" value="1"/>
</dbReference>
<organism evidence="11 12">
    <name type="scientific">Kwoniella pini CBS 10737</name>
    <dbReference type="NCBI Taxonomy" id="1296096"/>
    <lineage>
        <taxon>Eukaryota</taxon>
        <taxon>Fungi</taxon>
        <taxon>Dikarya</taxon>
        <taxon>Basidiomycota</taxon>
        <taxon>Agaricomycotina</taxon>
        <taxon>Tremellomycetes</taxon>
        <taxon>Tremellales</taxon>
        <taxon>Cryptococcaceae</taxon>
        <taxon>Kwoniella</taxon>
    </lineage>
</organism>
<dbReference type="Pfam" id="PF21638">
    <property type="entry name" value="SDA1_C"/>
    <property type="match status" value="1"/>
</dbReference>
<comment type="subcellular location">
    <subcellularLocation>
        <location evidence="6">Nucleus</location>
        <location evidence="6">Nucleolus</location>
    </subcellularLocation>
</comment>
<evidence type="ECO:0000256" key="1">
    <source>
        <dbReference type="ARBA" id="ARBA00005783"/>
    </source>
</evidence>
<feature type="domain" description="SDA1 N-terminal" evidence="9">
    <location>
        <begin position="80"/>
        <end position="476"/>
    </location>
</feature>
<dbReference type="EMBL" id="CP144526">
    <property type="protein sequence ID" value="WWC72005.1"/>
    <property type="molecule type" value="Genomic_DNA"/>
</dbReference>
<keyword evidence="12" id="KW-1185">Reference proteome</keyword>
<reference evidence="11" key="1">
    <citation type="submission" date="2013-07" db="EMBL/GenBank/DDBJ databases">
        <authorList>
            <consortium name="The Broad Institute Genome Sequencing Platform"/>
            <person name="Cuomo C."/>
            <person name="Litvintseva A."/>
            <person name="Chen Y."/>
            <person name="Heitman J."/>
            <person name="Sun S."/>
            <person name="Springer D."/>
            <person name="Dromer F."/>
            <person name="Young S.K."/>
            <person name="Zeng Q."/>
            <person name="Gargeya S."/>
            <person name="Fitzgerald M."/>
            <person name="Abouelleil A."/>
            <person name="Alvarado L."/>
            <person name="Berlin A.M."/>
            <person name="Chapman S.B."/>
            <person name="Dewar J."/>
            <person name="Goldberg J."/>
            <person name="Griggs A."/>
            <person name="Gujja S."/>
            <person name="Hansen M."/>
            <person name="Howarth C."/>
            <person name="Imamovic A."/>
            <person name="Larimer J."/>
            <person name="McCowan C."/>
            <person name="Murphy C."/>
            <person name="Pearson M."/>
            <person name="Priest M."/>
            <person name="Roberts A."/>
            <person name="Saif S."/>
            <person name="Shea T."/>
            <person name="Sykes S."/>
            <person name="Wortman J."/>
            <person name="Nusbaum C."/>
            <person name="Birren B."/>
        </authorList>
    </citation>
    <scope>NUCLEOTIDE SEQUENCE</scope>
    <source>
        <strain evidence="11">CBS 10737</strain>
    </source>
</reference>
<evidence type="ECO:0000313" key="11">
    <source>
        <dbReference type="EMBL" id="WWC72005.1"/>
    </source>
</evidence>
<keyword evidence="4 6" id="KW-0653">Protein transport</keyword>
<evidence type="ECO:0000259" key="8">
    <source>
        <dbReference type="Pfam" id="PF05285"/>
    </source>
</evidence>
<dbReference type="Pfam" id="PF05285">
    <property type="entry name" value="SDA1_dom"/>
    <property type="match status" value="1"/>
</dbReference>
<feature type="compositionally biased region" description="Basic and acidic residues" evidence="7">
    <location>
        <begin position="600"/>
        <end position="610"/>
    </location>
</feature>
<comment type="function">
    <text evidence="6">Required for 60S pre-ribosomal subunits export to the cytoplasm.</text>
</comment>
<evidence type="ECO:0000313" key="12">
    <source>
        <dbReference type="Proteomes" id="UP000094020"/>
    </source>
</evidence>
<evidence type="ECO:0000256" key="5">
    <source>
        <dbReference type="ARBA" id="ARBA00023242"/>
    </source>
</evidence>
<accession>A0AAJ8LB20</accession>
<sequence>MPKSRASRGILLTSNLPQLQNLIKRDPEGYKEEFLTQYNHYLSLLKLQQVSSISSSNSNVTTNSSNVDKSNELFQDLITFISQVSQCYPIETKELPIQFKELLLGNSENGGQNIGNGQTVKGDLRRTVVKNLVMLRNKEIIDSIELLQILLPLLPQVPSALRGMIRHTILTDIKTSNQKTKNHRLNRVVQSLLFGMVESGMNAQVIGDKGKGKNKEKGGEAMWAVMMVKELWKKGVWNDAKTVSIVALAAFHPNTKVQSAALHFFLGSDNEDENETDSDEEEIRNARRGVKKMEHRMEVGKSGRKKDRMLAQMKRETNKKRAKHAAGLGATPNFPALELLHDPQTFGEKLYDNLHKHDKIYSLDHKILIMQLLSRVMGVHKLCVLGFYSYIIKYLTYHQLQVTLILVSLAQSVHELTPPDVLTPVIRKLAQEFVHPGVGAEVIAAGLNAIREVCRRQPWCMEEDLLSDLIDYRKSKDKGVVTASRGLLQLFREVNPGMLKRRERGKAASMGLIGNQVLAYGHSKDAADGIEGLELLEEHFASLRKEEDGDVNMGEENEDEDGKGWENWDVDSDTGSESEGWEDVSSGDEDLDISDSDDEQDRKRDREEKRKLRKSKQKNKRLGKDDEEDSNDEEEDENEDEEMDDGKSVVSVATTAISQDTKKLSLLAQQKILTPADFALLNELRLKAAKELAESGGGSGAKRKLAALEASKRHIDGDESERFLTENEILGPRKKLKSTWEEKMELVQKGREGREKFGSLKGKKQKGTPSSSTNREKARNKPLMMAVHSNKVMQKKKASLRDKQIRLRAAIDKQKKLKH</sequence>
<dbReference type="GO" id="GO:0000055">
    <property type="term" value="P:ribosomal large subunit export from nucleus"/>
    <property type="evidence" value="ECO:0007669"/>
    <property type="project" value="UniProtKB-UniRule"/>
</dbReference>
<dbReference type="InterPro" id="IPR007949">
    <property type="entry name" value="SDA1_MD"/>
</dbReference>
<dbReference type="PANTHER" id="PTHR12730:SF0">
    <property type="entry name" value="PROTEIN SDA1 HOMOLOG"/>
    <property type="match status" value="1"/>
</dbReference>